<organism evidence="4 5">
    <name type="scientific">Rossellomorea aquimaris</name>
    <dbReference type="NCBI Taxonomy" id="189382"/>
    <lineage>
        <taxon>Bacteria</taxon>
        <taxon>Bacillati</taxon>
        <taxon>Bacillota</taxon>
        <taxon>Bacilli</taxon>
        <taxon>Bacillales</taxon>
        <taxon>Bacillaceae</taxon>
        <taxon>Rossellomorea</taxon>
    </lineage>
</organism>
<gene>
    <name evidence="4" type="ORF">FZC80_16255</name>
</gene>
<keyword evidence="1" id="KW-0285">Flavoprotein</keyword>
<keyword evidence="2" id="KW-0288">FMN</keyword>
<evidence type="ECO:0000256" key="1">
    <source>
        <dbReference type="ARBA" id="ARBA00022630"/>
    </source>
</evidence>
<name>A0A5D4TNF4_9BACI</name>
<dbReference type="PANTHER" id="PTHR43278:SF4">
    <property type="entry name" value="NAD(P)H-DEPENDENT FMN-CONTAINING OXIDOREDUCTASE YWQN-RELATED"/>
    <property type="match status" value="1"/>
</dbReference>
<dbReference type="InterPro" id="IPR029039">
    <property type="entry name" value="Flavoprotein-like_sf"/>
</dbReference>
<evidence type="ECO:0000313" key="5">
    <source>
        <dbReference type="Proteomes" id="UP000325054"/>
    </source>
</evidence>
<sequence>MNKIVVYSGSRSQDSRTNQIVKDITTYINREFIDVDIKNFNPVDTPLNHSTGCKNCFNHGFCPSDGRDGDYGLMLKESLEEAKLIIFATPVYSHNVSSDAKVFIDRLSYWGHILKMLGKPVITLITAESNGGNVVEDYVHKVFSIMGSTIAHSDVFYRYESDLYEEKLGDIKEAITELYHKEFKIDYTSKHEATFQTMQAILSRYPKDHFEYKYWLENGMFESDSLDEYIKANKKKFNFA</sequence>
<proteinExistence type="predicted"/>
<evidence type="ECO:0000256" key="2">
    <source>
        <dbReference type="ARBA" id="ARBA00022643"/>
    </source>
</evidence>
<dbReference type="EMBL" id="VTEW01000015">
    <property type="protein sequence ID" value="TYS75754.1"/>
    <property type="molecule type" value="Genomic_DNA"/>
</dbReference>
<dbReference type="Proteomes" id="UP000325054">
    <property type="component" value="Unassembled WGS sequence"/>
</dbReference>
<dbReference type="OrthoDB" id="9790975at2"/>
<protein>
    <submittedName>
        <fullName evidence="4">Flavodoxin family protein</fullName>
    </submittedName>
</protein>
<evidence type="ECO:0000259" key="3">
    <source>
        <dbReference type="Pfam" id="PF03358"/>
    </source>
</evidence>
<dbReference type="SUPFAM" id="SSF52218">
    <property type="entry name" value="Flavoproteins"/>
    <property type="match status" value="1"/>
</dbReference>
<dbReference type="GO" id="GO:0016491">
    <property type="term" value="F:oxidoreductase activity"/>
    <property type="evidence" value="ECO:0007669"/>
    <property type="project" value="InterPro"/>
</dbReference>
<comment type="caution">
    <text evidence="4">The sequence shown here is derived from an EMBL/GenBank/DDBJ whole genome shotgun (WGS) entry which is preliminary data.</text>
</comment>
<dbReference type="Gene3D" id="3.40.50.360">
    <property type="match status" value="1"/>
</dbReference>
<dbReference type="RefSeq" id="WP_148992455.1">
    <property type="nucleotide sequence ID" value="NZ_VTEW01000015.1"/>
</dbReference>
<dbReference type="AlphaFoldDB" id="A0A5D4TNF4"/>
<evidence type="ECO:0000313" key="4">
    <source>
        <dbReference type="EMBL" id="TYS75754.1"/>
    </source>
</evidence>
<accession>A0A5D4TNF4</accession>
<dbReference type="InterPro" id="IPR005025">
    <property type="entry name" value="FMN_Rdtase-like_dom"/>
</dbReference>
<dbReference type="PANTHER" id="PTHR43278">
    <property type="entry name" value="NAD(P)H-DEPENDENT FMN-CONTAINING OXIDOREDUCTASE YWQN-RELATED"/>
    <property type="match status" value="1"/>
</dbReference>
<reference evidence="4 5" key="1">
    <citation type="submission" date="2019-08" db="EMBL/GenBank/DDBJ databases">
        <title>Bacillus genomes from the desert of Cuatro Cienegas, Coahuila.</title>
        <authorList>
            <person name="Olmedo-Alvarez G."/>
        </authorList>
    </citation>
    <scope>NUCLEOTIDE SEQUENCE [LARGE SCALE GENOMIC DNA]</scope>
    <source>
        <strain evidence="4 5">CH451a_14T</strain>
    </source>
</reference>
<dbReference type="Pfam" id="PF03358">
    <property type="entry name" value="FMN_red"/>
    <property type="match status" value="1"/>
</dbReference>
<dbReference type="InterPro" id="IPR051796">
    <property type="entry name" value="ISF_SsuE-like"/>
</dbReference>
<feature type="domain" description="NADPH-dependent FMN reductase-like" evidence="3">
    <location>
        <begin position="3"/>
        <end position="153"/>
    </location>
</feature>